<dbReference type="EMBL" id="ML996565">
    <property type="protein sequence ID" value="KAF2763196.1"/>
    <property type="molecule type" value="Genomic_DNA"/>
</dbReference>
<proteinExistence type="predicted"/>
<name>A0A6A6WM26_9PEZI</name>
<evidence type="ECO:0000313" key="2">
    <source>
        <dbReference type="Proteomes" id="UP000799437"/>
    </source>
</evidence>
<reference evidence="1" key="1">
    <citation type="journal article" date="2020" name="Stud. Mycol.">
        <title>101 Dothideomycetes genomes: a test case for predicting lifestyles and emergence of pathogens.</title>
        <authorList>
            <person name="Haridas S."/>
            <person name="Albert R."/>
            <person name="Binder M."/>
            <person name="Bloem J."/>
            <person name="Labutti K."/>
            <person name="Salamov A."/>
            <person name="Andreopoulos B."/>
            <person name="Baker S."/>
            <person name="Barry K."/>
            <person name="Bills G."/>
            <person name="Bluhm B."/>
            <person name="Cannon C."/>
            <person name="Castanera R."/>
            <person name="Culley D."/>
            <person name="Daum C."/>
            <person name="Ezra D."/>
            <person name="Gonzalez J."/>
            <person name="Henrissat B."/>
            <person name="Kuo A."/>
            <person name="Liang C."/>
            <person name="Lipzen A."/>
            <person name="Lutzoni F."/>
            <person name="Magnuson J."/>
            <person name="Mondo S."/>
            <person name="Nolan M."/>
            <person name="Ohm R."/>
            <person name="Pangilinan J."/>
            <person name="Park H.-J."/>
            <person name="Ramirez L."/>
            <person name="Alfaro M."/>
            <person name="Sun H."/>
            <person name="Tritt A."/>
            <person name="Yoshinaga Y."/>
            <person name="Zwiers L.-H."/>
            <person name="Turgeon B."/>
            <person name="Goodwin S."/>
            <person name="Spatafora J."/>
            <person name="Crous P."/>
            <person name="Grigoriev I."/>
        </authorList>
    </citation>
    <scope>NUCLEOTIDE SEQUENCE</scope>
    <source>
        <strain evidence="1">CBS 121739</strain>
    </source>
</reference>
<accession>A0A6A6WM26</accession>
<gene>
    <name evidence="1" type="ORF">EJ05DRAFT_29300</name>
</gene>
<keyword evidence="2" id="KW-1185">Reference proteome</keyword>
<dbReference type="GeneID" id="54481598"/>
<protein>
    <submittedName>
        <fullName evidence="1">Uncharacterized protein</fullName>
    </submittedName>
</protein>
<dbReference type="RefSeq" id="XP_033605647.1">
    <property type="nucleotide sequence ID" value="XM_033740544.1"/>
</dbReference>
<evidence type="ECO:0000313" key="1">
    <source>
        <dbReference type="EMBL" id="KAF2763196.1"/>
    </source>
</evidence>
<sequence>MSVVVQKQCLEPPGPGQLRLMLLKSKYQQIFLLSRLKLSLRTMVSIAPFTQISIGSCIRQGKVVSVDPRRLPIALRVRPVRQTTPGSFDGILLLGAEPEVFAACPCVDTLLDSHTVKSCGSGGVEVGKTLDDRGAGGIEREMVDSGLEVERKWWKATGLTGTRLGGWKRGGGCCNSSE</sequence>
<organism evidence="1 2">
    <name type="scientific">Pseudovirgaria hyperparasitica</name>
    <dbReference type="NCBI Taxonomy" id="470096"/>
    <lineage>
        <taxon>Eukaryota</taxon>
        <taxon>Fungi</taxon>
        <taxon>Dikarya</taxon>
        <taxon>Ascomycota</taxon>
        <taxon>Pezizomycotina</taxon>
        <taxon>Dothideomycetes</taxon>
        <taxon>Dothideomycetes incertae sedis</taxon>
        <taxon>Acrospermales</taxon>
        <taxon>Acrospermaceae</taxon>
        <taxon>Pseudovirgaria</taxon>
    </lineage>
</organism>
<dbReference type="AlphaFoldDB" id="A0A6A6WM26"/>
<dbReference type="Proteomes" id="UP000799437">
    <property type="component" value="Unassembled WGS sequence"/>
</dbReference>